<proteinExistence type="predicted"/>
<dbReference type="InterPro" id="IPR005079">
    <property type="entry name" value="Peptidase_C45_hydrolase"/>
</dbReference>
<dbReference type="Gene3D" id="3.60.60.10">
    <property type="entry name" value="Penicillin V Acylase, Chain A"/>
    <property type="match status" value="1"/>
</dbReference>
<accession>A0A9P4R3G3</accession>
<dbReference type="PANTHER" id="PTHR34180">
    <property type="entry name" value="PEPTIDASE C45"/>
    <property type="match status" value="1"/>
</dbReference>
<dbReference type="InterPro" id="IPR047794">
    <property type="entry name" value="C45_proenzyme-like"/>
</dbReference>
<sequence>MLRVECEGTPYEIGYQHGRAAAAQVAGSIAFYADLFLRNCKQTWPQVLSHASEFEKQAQKQWPAYHEEMRGIADGSAHPLLSIVALNVRTEINFGLFTDGCTSLSWHTPQHAFLAQNWDWMPAQKPNLIITKITQANKPTLLQITEAGIIGKIGFNTSTVGTCLNALKLLPPRINPSHMPVHFGLRAALECTSAMEAVRKLEEAGMASAGHILVADKDVGIGLEFSTATMERCEADDRGRVVHANHLLREHEGVVDTLWLGDSVGRVRRMVERSGGLGEEVGWGEVEGLFEDEEGGPGGICRRVEGEGGSETLFNVVMDLRAGRGVVRVGRPTEVEERIELVL</sequence>
<dbReference type="NCBIfam" id="NF040521">
    <property type="entry name" value="C45_proenzyme"/>
    <property type="match status" value="1"/>
</dbReference>
<dbReference type="AlphaFoldDB" id="A0A9P4R3G3"/>
<dbReference type="Pfam" id="PF03417">
    <property type="entry name" value="AAT"/>
    <property type="match status" value="1"/>
</dbReference>
<reference evidence="2" key="1">
    <citation type="journal article" date="2020" name="Stud. Mycol.">
        <title>101 Dothideomycetes genomes: a test case for predicting lifestyles and emergence of pathogens.</title>
        <authorList>
            <person name="Haridas S."/>
            <person name="Albert R."/>
            <person name="Binder M."/>
            <person name="Bloem J."/>
            <person name="Labutti K."/>
            <person name="Salamov A."/>
            <person name="Andreopoulos B."/>
            <person name="Baker S."/>
            <person name="Barry K."/>
            <person name="Bills G."/>
            <person name="Bluhm B."/>
            <person name="Cannon C."/>
            <person name="Castanera R."/>
            <person name="Culley D."/>
            <person name="Daum C."/>
            <person name="Ezra D."/>
            <person name="Gonzalez J."/>
            <person name="Henrissat B."/>
            <person name="Kuo A."/>
            <person name="Liang C."/>
            <person name="Lipzen A."/>
            <person name="Lutzoni F."/>
            <person name="Magnuson J."/>
            <person name="Mondo S."/>
            <person name="Nolan M."/>
            <person name="Ohm R."/>
            <person name="Pangilinan J."/>
            <person name="Park H.-J."/>
            <person name="Ramirez L."/>
            <person name="Alfaro M."/>
            <person name="Sun H."/>
            <person name="Tritt A."/>
            <person name="Yoshinaga Y."/>
            <person name="Zwiers L.-H."/>
            <person name="Turgeon B."/>
            <person name="Goodwin S."/>
            <person name="Spatafora J."/>
            <person name="Crous P."/>
            <person name="Grigoriev I."/>
        </authorList>
    </citation>
    <scope>NUCLEOTIDE SEQUENCE</scope>
    <source>
        <strain evidence="2">CBS 125425</strain>
    </source>
</reference>
<dbReference type="InterPro" id="IPR047801">
    <property type="entry name" value="Peptidase_C45"/>
</dbReference>
<protein>
    <submittedName>
        <fullName evidence="2">Peptidase C45 acyl-coenzyme A:6-aminopenicillanic acid acyl-transferas-like protein</fullName>
    </submittedName>
</protein>
<comment type="caution">
    <text evidence="2">The sequence shown here is derived from an EMBL/GenBank/DDBJ whole genome shotgun (WGS) entry which is preliminary data.</text>
</comment>
<dbReference type="PANTHER" id="PTHR34180:SF1">
    <property type="entry name" value="BETA-ALANYL-DOPAMINE_CARCININE HYDROLASE"/>
    <property type="match status" value="1"/>
</dbReference>
<dbReference type="OrthoDB" id="189997at2759"/>
<feature type="domain" description="Peptidase C45 hydrolase" evidence="1">
    <location>
        <begin position="106"/>
        <end position="332"/>
    </location>
</feature>
<gene>
    <name evidence="2" type="ORF">EJ04DRAFT_490241</name>
</gene>
<dbReference type="Gene3D" id="1.10.10.2120">
    <property type="match status" value="1"/>
</dbReference>
<evidence type="ECO:0000259" key="1">
    <source>
        <dbReference type="Pfam" id="PF03417"/>
    </source>
</evidence>
<evidence type="ECO:0000313" key="3">
    <source>
        <dbReference type="Proteomes" id="UP000799444"/>
    </source>
</evidence>
<organism evidence="2 3">
    <name type="scientific">Polyplosphaeria fusca</name>
    <dbReference type="NCBI Taxonomy" id="682080"/>
    <lineage>
        <taxon>Eukaryota</taxon>
        <taxon>Fungi</taxon>
        <taxon>Dikarya</taxon>
        <taxon>Ascomycota</taxon>
        <taxon>Pezizomycotina</taxon>
        <taxon>Dothideomycetes</taxon>
        <taxon>Pleosporomycetidae</taxon>
        <taxon>Pleosporales</taxon>
        <taxon>Tetraplosphaeriaceae</taxon>
        <taxon>Polyplosphaeria</taxon>
    </lineage>
</organism>
<evidence type="ECO:0000313" key="2">
    <source>
        <dbReference type="EMBL" id="KAF2736211.1"/>
    </source>
</evidence>
<dbReference type="EMBL" id="ML996127">
    <property type="protein sequence ID" value="KAF2736211.1"/>
    <property type="molecule type" value="Genomic_DNA"/>
</dbReference>
<dbReference type="Proteomes" id="UP000799444">
    <property type="component" value="Unassembled WGS sequence"/>
</dbReference>
<keyword evidence="3" id="KW-1185">Reference proteome</keyword>
<name>A0A9P4R3G3_9PLEO</name>